<evidence type="ECO:0000256" key="1">
    <source>
        <dbReference type="ARBA" id="ARBA00004141"/>
    </source>
</evidence>
<proteinExistence type="predicted"/>
<feature type="transmembrane region" description="Helical" evidence="5">
    <location>
        <begin position="363"/>
        <end position="381"/>
    </location>
</feature>
<evidence type="ECO:0000256" key="3">
    <source>
        <dbReference type="ARBA" id="ARBA00022989"/>
    </source>
</evidence>
<dbReference type="EMBL" id="QIBW01000009">
    <property type="protein sequence ID" value="ROT89572.1"/>
    <property type="molecule type" value="Genomic_DNA"/>
</dbReference>
<dbReference type="InterPro" id="IPR023214">
    <property type="entry name" value="HAD_sf"/>
</dbReference>
<protein>
    <recommendedName>
        <fullName evidence="8">HAD-IC family P-type ATPase</fullName>
    </recommendedName>
</protein>
<dbReference type="InterPro" id="IPR023298">
    <property type="entry name" value="ATPase_P-typ_TM_dom_sf"/>
</dbReference>
<dbReference type="Pfam" id="PF00702">
    <property type="entry name" value="Hydrolase"/>
    <property type="match status" value="1"/>
</dbReference>
<feature type="transmembrane region" description="Helical" evidence="5">
    <location>
        <begin position="268"/>
        <end position="290"/>
    </location>
</feature>
<feature type="transmembrane region" description="Helical" evidence="5">
    <location>
        <begin position="296"/>
        <end position="316"/>
    </location>
</feature>
<dbReference type="PRINTS" id="PR00119">
    <property type="entry name" value="CATATPASE"/>
</dbReference>
<feature type="transmembrane region" description="Helical" evidence="5">
    <location>
        <begin position="336"/>
        <end position="357"/>
    </location>
</feature>
<feature type="transmembrane region" description="Helical" evidence="5">
    <location>
        <begin position="419"/>
        <end position="444"/>
    </location>
</feature>
<name>A0A423UJR3_9ACTN</name>
<dbReference type="InterPro" id="IPR036412">
    <property type="entry name" value="HAD-like_sf"/>
</dbReference>
<accession>A0A423UJR3</accession>
<dbReference type="InterPro" id="IPR001757">
    <property type="entry name" value="P_typ_ATPase"/>
</dbReference>
<comment type="subcellular location">
    <subcellularLocation>
        <location evidence="1">Membrane</location>
        <topology evidence="1">Multi-pass membrane protein</topology>
    </subcellularLocation>
</comment>
<evidence type="ECO:0000256" key="4">
    <source>
        <dbReference type="ARBA" id="ARBA00023136"/>
    </source>
</evidence>
<dbReference type="Proteomes" id="UP000285258">
    <property type="component" value="Unassembled WGS sequence"/>
</dbReference>
<keyword evidence="4 5" id="KW-0472">Membrane</keyword>
<dbReference type="InterPro" id="IPR023299">
    <property type="entry name" value="ATPase_P-typ_cyto_dom_N"/>
</dbReference>
<dbReference type="GO" id="GO:0005524">
    <property type="term" value="F:ATP binding"/>
    <property type="evidence" value="ECO:0007669"/>
    <property type="project" value="InterPro"/>
</dbReference>
<keyword evidence="3 5" id="KW-1133">Transmembrane helix</keyword>
<feature type="transmembrane region" description="Helical" evidence="5">
    <location>
        <begin position="393"/>
        <end position="413"/>
    </location>
</feature>
<dbReference type="Gene3D" id="1.20.1110.10">
    <property type="entry name" value="Calcium-transporting ATPase, transmembrane domain"/>
    <property type="match status" value="1"/>
</dbReference>
<dbReference type="Gene3D" id="3.40.50.1000">
    <property type="entry name" value="HAD superfamily/HAD-like"/>
    <property type="match status" value="1"/>
</dbReference>
<evidence type="ECO:0000256" key="2">
    <source>
        <dbReference type="ARBA" id="ARBA00022692"/>
    </source>
</evidence>
<dbReference type="GO" id="GO:0016020">
    <property type="term" value="C:membrane"/>
    <property type="evidence" value="ECO:0007669"/>
    <property type="project" value="UniProtKB-SubCell"/>
</dbReference>
<reference evidence="7" key="1">
    <citation type="submission" date="2018-05" db="EMBL/GenBank/DDBJ databases">
        <title>Genome Sequencing of selected type strains of the family Eggerthellaceae.</title>
        <authorList>
            <person name="Danylec N."/>
            <person name="Stoll D.A."/>
            <person name="Doetsch A."/>
            <person name="Huch M."/>
        </authorList>
    </citation>
    <scope>NUCLEOTIDE SEQUENCE [LARGE SCALE GENOMIC DNA]</scope>
    <source>
        <strain evidence="7">DSM 27213</strain>
    </source>
</reference>
<organism evidence="6 7">
    <name type="scientific">Gordonibacter urolithinfaciens</name>
    <dbReference type="NCBI Taxonomy" id="1335613"/>
    <lineage>
        <taxon>Bacteria</taxon>
        <taxon>Bacillati</taxon>
        <taxon>Actinomycetota</taxon>
        <taxon>Coriobacteriia</taxon>
        <taxon>Eggerthellales</taxon>
        <taxon>Eggerthellaceae</taxon>
        <taxon>Gordonibacter</taxon>
    </lineage>
</organism>
<dbReference type="SUPFAM" id="SSF56784">
    <property type="entry name" value="HAD-like"/>
    <property type="match status" value="1"/>
</dbReference>
<evidence type="ECO:0000256" key="5">
    <source>
        <dbReference type="SAM" id="Phobius"/>
    </source>
</evidence>
<dbReference type="Gene3D" id="3.40.1110.10">
    <property type="entry name" value="Calcium-transporting ATPase, cytoplasmic domain N"/>
    <property type="match status" value="1"/>
</dbReference>
<dbReference type="GO" id="GO:0016887">
    <property type="term" value="F:ATP hydrolysis activity"/>
    <property type="evidence" value="ECO:0007669"/>
    <property type="project" value="InterPro"/>
</dbReference>
<evidence type="ECO:0000313" key="6">
    <source>
        <dbReference type="EMBL" id="ROT89572.1"/>
    </source>
</evidence>
<sequence>MALASLAAADDDPNETAQAVAAYYAARPAVRPLAPMRTVPFSSDKKWSGAAFEGRAYVMGAGRFVMGDAFDAFEEQAGELAATARVLAVARVEGFDPDGAIVGAPALLGFVCIHDQIRATAAQTIGYFKDQGVSVNVISGDDPRTVAGIAAQVGVEGAEEYVDATTLETPEQVADALRRYHVFGRVKPEQKKQFVVALQEQGHVVAMTGDGVNDTLALKQADCSVAMAAGSDAARNVAQLVLVDNDFASMPKVVAEGRRSINNLQRSASLFLVKTLLSMTLAVLFVLLPWQYPFQPIQMTLISAFTIGIPSFVLALEPNKERIRGRFLENVIVKSIPGAVCAVLGVLAVNAVGRLALGLDYGQVSTLCVLLTAWVGVMLIIRLSVPFTPIRTALLVVVVGGTVLGATLLHGLFGIEPFTVPMAVLLAVCAVAASALFHWLYGVFGRWHEARLARWA</sequence>
<gene>
    <name evidence="6" type="ORF">DMP12_09045</name>
</gene>
<dbReference type="NCBIfam" id="TIGR01494">
    <property type="entry name" value="ATPase_P-type"/>
    <property type="match status" value="1"/>
</dbReference>
<dbReference type="SUPFAM" id="SSF81665">
    <property type="entry name" value="Calcium ATPase, transmembrane domain M"/>
    <property type="match status" value="1"/>
</dbReference>
<dbReference type="AlphaFoldDB" id="A0A423UJR3"/>
<comment type="caution">
    <text evidence="6">The sequence shown here is derived from an EMBL/GenBank/DDBJ whole genome shotgun (WGS) entry which is preliminary data.</text>
</comment>
<evidence type="ECO:0000313" key="7">
    <source>
        <dbReference type="Proteomes" id="UP000285258"/>
    </source>
</evidence>
<keyword evidence="2 5" id="KW-0812">Transmembrane</keyword>
<dbReference type="PANTHER" id="PTHR42861">
    <property type="entry name" value="CALCIUM-TRANSPORTING ATPASE"/>
    <property type="match status" value="1"/>
</dbReference>
<evidence type="ECO:0008006" key="8">
    <source>
        <dbReference type="Google" id="ProtNLM"/>
    </source>
</evidence>